<organism evidence="14 15">
    <name type="scientific">Pleuronectes platessa</name>
    <name type="common">European plaice</name>
    <dbReference type="NCBI Taxonomy" id="8262"/>
    <lineage>
        <taxon>Eukaryota</taxon>
        <taxon>Metazoa</taxon>
        <taxon>Chordata</taxon>
        <taxon>Craniata</taxon>
        <taxon>Vertebrata</taxon>
        <taxon>Euteleostomi</taxon>
        <taxon>Actinopterygii</taxon>
        <taxon>Neopterygii</taxon>
        <taxon>Teleostei</taxon>
        <taxon>Neoteleostei</taxon>
        <taxon>Acanthomorphata</taxon>
        <taxon>Carangaria</taxon>
        <taxon>Pleuronectiformes</taxon>
        <taxon>Pleuronectoidei</taxon>
        <taxon>Pleuronectidae</taxon>
        <taxon>Pleuronectes</taxon>
    </lineage>
</organism>
<comment type="similarity">
    <text evidence="1">Belongs to the protein kinase superfamily. CAMK Ser/Thr protein kinase family. PIM subfamily.</text>
</comment>
<feature type="binding site" evidence="10">
    <location>
        <position position="77"/>
    </location>
    <ligand>
        <name>ATP</name>
        <dbReference type="ChEBI" id="CHEBI:30616"/>
    </ligand>
</feature>
<comment type="catalytic activity">
    <reaction evidence="9">
        <text>L-seryl-[protein] + ATP = O-phospho-L-seryl-[protein] + ADP + H(+)</text>
        <dbReference type="Rhea" id="RHEA:17989"/>
        <dbReference type="Rhea" id="RHEA-COMP:9863"/>
        <dbReference type="Rhea" id="RHEA-COMP:11604"/>
        <dbReference type="ChEBI" id="CHEBI:15378"/>
        <dbReference type="ChEBI" id="CHEBI:29999"/>
        <dbReference type="ChEBI" id="CHEBI:30616"/>
        <dbReference type="ChEBI" id="CHEBI:83421"/>
        <dbReference type="ChEBI" id="CHEBI:456216"/>
        <dbReference type="EC" id="2.7.11.1"/>
    </reaction>
</comment>
<reference evidence="14" key="1">
    <citation type="submission" date="2020-03" db="EMBL/GenBank/DDBJ databases">
        <authorList>
            <person name="Weist P."/>
        </authorList>
    </citation>
    <scope>NUCLEOTIDE SEQUENCE</scope>
</reference>
<proteinExistence type="inferred from homology"/>
<evidence type="ECO:0000256" key="8">
    <source>
        <dbReference type="ARBA" id="ARBA00047899"/>
    </source>
</evidence>
<evidence type="ECO:0000256" key="7">
    <source>
        <dbReference type="ARBA" id="ARBA00022840"/>
    </source>
</evidence>
<name>A0A9N7YX79_PLEPL</name>
<feature type="region of interest" description="Disordered" evidence="12">
    <location>
        <begin position="1"/>
        <end position="26"/>
    </location>
</feature>
<evidence type="ECO:0000313" key="14">
    <source>
        <dbReference type="EMBL" id="CAB1441205.1"/>
    </source>
</evidence>
<gene>
    <name evidence="14" type="ORF">PLEPLA_LOCUS28988</name>
</gene>
<keyword evidence="15" id="KW-1185">Reference proteome</keyword>
<comment type="catalytic activity">
    <reaction evidence="8">
        <text>L-threonyl-[protein] + ATP = O-phospho-L-threonyl-[protein] + ADP + H(+)</text>
        <dbReference type="Rhea" id="RHEA:46608"/>
        <dbReference type="Rhea" id="RHEA-COMP:11060"/>
        <dbReference type="Rhea" id="RHEA-COMP:11605"/>
        <dbReference type="ChEBI" id="CHEBI:15378"/>
        <dbReference type="ChEBI" id="CHEBI:30013"/>
        <dbReference type="ChEBI" id="CHEBI:30616"/>
        <dbReference type="ChEBI" id="CHEBI:61977"/>
        <dbReference type="ChEBI" id="CHEBI:456216"/>
        <dbReference type="EC" id="2.7.11.1"/>
    </reaction>
</comment>
<keyword evidence="4" id="KW-0808">Transferase</keyword>
<protein>
    <recommendedName>
        <fullName evidence="2">non-specific serine/threonine protein kinase</fullName>
        <ecNumber evidence="2">2.7.11.1</ecNumber>
    </recommendedName>
</protein>
<dbReference type="Proteomes" id="UP001153269">
    <property type="component" value="Unassembled WGS sequence"/>
</dbReference>
<keyword evidence="3 11" id="KW-0723">Serine/threonine-protein kinase</keyword>
<evidence type="ECO:0000256" key="3">
    <source>
        <dbReference type="ARBA" id="ARBA00022527"/>
    </source>
</evidence>
<dbReference type="GO" id="GO:0005737">
    <property type="term" value="C:cytoplasm"/>
    <property type="evidence" value="ECO:0007669"/>
    <property type="project" value="TreeGrafter"/>
</dbReference>
<evidence type="ECO:0000256" key="1">
    <source>
        <dbReference type="ARBA" id="ARBA00005505"/>
    </source>
</evidence>
<evidence type="ECO:0000256" key="12">
    <source>
        <dbReference type="SAM" id="MobiDB-lite"/>
    </source>
</evidence>
<evidence type="ECO:0000256" key="9">
    <source>
        <dbReference type="ARBA" id="ARBA00048679"/>
    </source>
</evidence>
<evidence type="ECO:0000256" key="4">
    <source>
        <dbReference type="ARBA" id="ARBA00022679"/>
    </source>
</evidence>
<dbReference type="InterPro" id="IPR017441">
    <property type="entry name" value="Protein_kinase_ATP_BS"/>
</dbReference>
<dbReference type="Gene3D" id="3.30.200.20">
    <property type="entry name" value="Phosphorylase Kinase, domain 1"/>
    <property type="match status" value="1"/>
</dbReference>
<dbReference type="PANTHER" id="PTHR22984">
    <property type="entry name" value="SERINE/THREONINE-PROTEIN KINASE PIM"/>
    <property type="match status" value="1"/>
</dbReference>
<dbReference type="PROSITE" id="PS00107">
    <property type="entry name" value="PROTEIN_KINASE_ATP"/>
    <property type="match status" value="1"/>
</dbReference>
<feature type="domain" description="Protein kinase" evidence="13">
    <location>
        <begin position="1"/>
        <end position="123"/>
    </location>
</feature>
<keyword evidence="7 10" id="KW-0067">ATP-binding</keyword>
<evidence type="ECO:0000259" key="13">
    <source>
        <dbReference type="PROSITE" id="PS50011"/>
    </source>
</evidence>
<dbReference type="AlphaFoldDB" id="A0A9N7YX79"/>
<dbReference type="PROSITE" id="PS00108">
    <property type="entry name" value="PROTEIN_KINASE_ST"/>
    <property type="match status" value="1"/>
</dbReference>
<evidence type="ECO:0000256" key="6">
    <source>
        <dbReference type="ARBA" id="ARBA00022777"/>
    </source>
</evidence>
<comment type="caution">
    <text evidence="14">The sequence shown here is derived from an EMBL/GenBank/DDBJ whole genome shotgun (WGS) entry which is preliminary data.</text>
</comment>
<dbReference type="GO" id="GO:0004674">
    <property type="term" value="F:protein serine/threonine kinase activity"/>
    <property type="evidence" value="ECO:0007669"/>
    <property type="project" value="UniProtKB-KW"/>
</dbReference>
<dbReference type="EC" id="2.7.11.1" evidence="2"/>
<dbReference type="InterPro" id="IPR051138">
    <property type="entry name" value="PIM_Ser/Thr_kinase"/>
</dbReference>
<dbReference type="InterPro" id="IPR000719">
    <property type="entry name" value="Prot_kinase_dom"/>
</dbReference>
<dbReference type="PANTHER" id="PTHR22984:SF11">
    <property type="entry name" value="AURORA KINASE-RELATED"/>
    <property type="match status" value="1"/>
</dbReference>
<evidence type="ECO:0000256" key="5">
    <source>
        <dbReference type="ARBA" id="ARBA00022741"/>
    </source>
</evidence>
<dbReference type="GO" id="GO:0007346">
    <property type="term" value="P:regulation of mitotic cell cycle"/>
    <property type="evidence" value="ECO:0007669"/>
    <property type="project" value="TreeGrafter"/>
</dbReference>
<feature type="non-terminal residue" evidence="14">
    <location>
        <position position="1"/>
    </location>
</feature>
<dbReference type="EMBL" id="CADEAL010002589">
    <property type="protein sequence ID" value="CAB1441205.1"/>
    <property type="molecule type" value="Genomic_DNA"/>
</dbReference>
<keyword evidence="5 10" id="KW-0547">Nucleotide-binding</keyword>
<evidence type="ECO:0000313" key="15">
    <source>
        <dbReference type="Proteomes" id="UP001153269"/>
    </source>
</evidence>
<dbReference type="InterPro" id="IPR011009">
    <property type="entry name" value="Kinase-like_dom_sf"/>
</dbReference>
<evidence type="ECO:0000256" key="2">
    <source>
        <dbReference type="ARBA" id="ARBA00012513"/>
    </source>
</evidence>
<keyword evidence="6" id="KW-0418">Kinase</keyword>
<dbReference type="GO" id="GO:0005524">
    <property type="term" value="F:ATP binding"/>
    <property type="evidence" value="ECO:0007669"/>
    <property type="project" value="UniProtKB-UniRule"/>
</dbReference>
<feature type="compositionally biased region" description="Polar residues" evidence="12">
    <location>
        <begin position="9"/>
        <end position="26"/>
    </location>
</feature>
<dbReference type="GO" id="GO:0043066">
    <property type="term" value="P:negative regulation of apoptotic process"/>
    <property type="evidence" value="ECO:0007669"/>
    <property type="project" value="TreeGrafter"/>
</dbReference>
<dbReference type="InterPro" id="IPR008271">
    <property type="entry name" value="Ser/Thr_kinase_AS"/>
</dbReference>
<dbReference type="SUPFAM" id="SSF56112">
    <property type="entry name" value="Protein kinase-like (PK-like)"/>
    <property type="match status" value="1"/>
</dbReference>
<sequence length="123" mass="13453">RQRDGESPDASTNSGQSTLESVPKVNSFTHESTVLAGHTTRADFEAKYMELEQLGQGGFGTVYAGNRRSDDLPIIMKQLVNAAIDLQAKGIFHQDLKLANILIEPSTDGLRVRIIDFGCGYIQ</sequence>
<evidence type="ECO:0000256" key="10">
    <source>
        <dbReference type="PROSITE-ProRule" id="PRU10141"/>
    </source>
</evidence>
<dbReference type="Pfam" id="PF00069">
    <property type="entry name" value="Pkinase"/>
    <property type="match status" value="1"/>
</dbReference>
<dbReference type="PROSITE" id="PS50011">
    <property type="entry name" value="PROTEIN_KINASE_DOM"/>
    <property type="match status" value="1"/>
</dbReference>
<evidence type="ECO:0000256" key="11">
    <source>
        <dbReference type="RuleBase" id="RU000304"/>
    </source>
</evidence>
<accession>A0A9N7YX79</accession>